<evidence type="ECO:0000313" key="8">
    <source>
        <dbReference type="EnsemblMetazoa" id="AALB004648-PA"/>
    </source>
</evidence>
<keyword evidence="5" id="KW-0472">Membrane</keyword>
<evidence type="ECO:0000256" key="3">
    <source>
        <dbReference type="ARBA" id="ARBA00022692"/>
    </source>
</evidence>
<keyword evidence="7" id="KW-0325">Glycoprotein</keyword>
<evidence type="ECO:0000256" key="7">
    <source>
        <dbReference type="ARBA" id="ARBA00023180"/>
    </source>
</evidence>
<comment type="subcellular location">
    <subcellularLocation>
        <location evidence="1">Cell membrane</location>
        <topology evidence="1">Multi-pass membrane protein</topology>
    </subcellularLocation>
</comment>
<keyword evidence="2" id="KW-1003">Cell membrane</keyword>
<keyword evidence="3" id="KW-0812">Transmembrane</keyword>
<keyword evidence="9" id="KW-1185">Reference proteome</keyword>
<dbReference type="SUPFAM" id="SSF53850">
    <property type="entry name" value="Periplasmic binding protein-like II"/>
    <property type="match status" value="1"/>
</dbReference>
<dbReference type="VEuPathDB" id="VectorBase:AALB004648"/>
<protein>
    <recommendedName>
        <fullName evidence="10">Ionotropic glutamate receptor L-glutamate and glycine-binding domain-containing protein</fullName>
    </recommendedName>
</protein>
<evidence type="ECO:0000313" key="9">
    <source>
        <dbReference type="Proteomes" id="UP000069272"/>
    </source>
</evidence>
<organism evidence="8 9">
    <name type="scientific">Anopheles albimanus</name>
    <name type="common">New world malaria mosquito</name>
    <dbReference type="NCBI Taxonomy" id="7167"/>
    <lineage>
        <taxon>Eukaryota</taxon>
        <taxon>Metazoa</taxon>
        <taxon>Ecdysozoa</taxon>
        <taxon>Arthropoda</taxon>
        <taxon>Hexapoda</taxon>
        <taxon>Insecta</taxon>
        <taxon>Pterygota</taxon>
        <taxon>Neoptera</taxon>
        <taxon>Endopterygota</taxon>
        <taxon>Diptera</taxon>
        <taxon>Nematocera</taxon>
        <taxon>Culicoidea</taxon>
        <taxon>Culicidae</taxon>
        <taxon>Anophelinae</taxon>
        <taxon>Anopheles</taxon>
    </lineage>
</organism>
<dbReference type="InterPro" id="IPR052192">
    <property type="entry name" value="Insect_Ionotropic_Sensory_Rcpt"/>
</dbReference>
<dbReference type="Gene3D" id="3.40.190.10">
    <property type="entry name" value="Periplasmic binding protein-like II"/>
    <property type="match status" value="1"/>
</dbReference>
<name>A0A182FDQ7_ANOAL</name>
<evidence type="ECO:0000256" key="4">
    <source>
        <dbReference type="ARBA" id="ARBA00022989"/>
    </source>
</evidence>
<reference evidence="8 9" key="1">
    <citation type="journal article" date="2017" name="G3 (Bethesda)">
        <title>The Physical Genome Mapping of Anopheles albimanus Corrected Scaffold Misassemblies and Identified Interarm Rearrangements in Genus Anopheles.</title>
        <authorList>
            <person name="Artemov G.N."/>
            <person name="Peery A.N."/>
            <person name="Jiang X."/>
            <person name="Tu Z."/>
            <person name="Stegniy V.N."/>
            <person name="Sharakhova M.V."/>
            <person name="Sharakhov I.V."/>
        </authorList>
    </citation>
    <scope>NUCLEOTIDE SEQUENCE [LARGE SCALE GENOMIC DNA]</scope>
    <source>
        <strain evidence="8 9">ALBI9_A</strain>
    </source>
</reference>
<accession>A0A182FDQ7</accession>
<dbReference type="EnsemblMetazoa" id="AALB004648-RA">
    <property type="protein sequence ID" value="AALB004648-PA"/>
    <property type="gene ID" value="AALB004648"/>
</dbReference>
<evidence type="ECO:0000256" key="6">
    <source>
        <dbReference type="ARBA" id="ARBA00023170"/>
    </source>
</evidence>
<proteinExistence type="predicted"/>
<keyword evidence="4" id="KW-1133">Transmembrane helix</keyword>
<dbReference type="Proteomes" id="UP000069272">
    <property type="component" value="Chromosome 3L"/>
</dbReference>
<keyword evidence="6" id="KW-0675">Receptor</keyword>
<reference evidence="8" key="2">
    <citation type="submission" date="2022-08" db="UniProtKB">
        <authorList>
            <consortium name="EnsemblMetazoa"/>
        </authorList>
    </citation>
    <scope>IDENTIFICATION</scope>
    <source>
        <strain evidence="8">STECLA/ALBI9_A</strain>
    </source>
</reference>
<dbReference type="PANTHER" id="PTHR42643:SF41">
    <property type="entry name" value="IONOTROPIC RECEPTOR 20A-RELATED"/>
    <property type="match status" value="1"/>
</dbReference>
<dbReference type="STRING" id="7167.A0A182FDQ7"/>
<evidence type="ECO:0000256" key="2">
    <source>
        <dbReference type="ARBA" id="ARBA00022475"/>
    </source>
</evidence>
<dbReference type="GO" id="GO:0005886">
    <property type="term" value="C:plasma membrane"/>
    <property type="evidence" value="ECO:0007669"/>
    <property type="project" value="UniProtKB-SubCell"/>
</dbReference>
<evidence type="ECO:0000256" key="1">
    <source>
        <dbReference type="ARBA" id="ARBA00004651"/>
    </source>
</evidence>
<sequence>MAQENCLIIMELSGDEKCSLKDLLNTAFVATDSHHKAKYLILIRSDQNLTSNQRNIGSHLDLVHAIKYVIVVFDEIQGELLSSGYVEGGEKYIETSIYPDFAQVYQDRLRNSTFRAIATESVPYAFRDHQGKLLGMDVEITKTVLQMMGVTLSARVVHYKLKDWIIAQLAKRTVDMFLTRHECTADSPVPQLHLNDPFTTRLLMPRSYHTNYNLQFLKPYQPEAWYGLVAVLLAVCLLNWLLWKHFKVNLLLVLVFGHYQTSNRLTAVSVVVMQSLKFILIEAYLSQVTSFMIQLRYGVSPETLEEFFESNILLNQGSQVEDYISHLPGDLPRRMQAKLTHATVWTYVPGYAYIVTEHASEKMDNEFGHYYLFNSSMFYILAEPLHATRMCYCFARSSQFMDKFSELLQRLYDTGLVAKLSSDVWRMPRNANDNTNSSPVLEFGDLVPVFLFMCYGAAAAVV</sequence>
<evidence type="ECO:0008006" key="10">
    <source>
        <dbReference type="Google" id="ProtNLM"/>
    </source>
</evidence>
<evidence type="ECO:0000256" key="5">
    <source>
        <dbReference type="ARBA" id="ARBA00023136"/>
    </source>
</evidence>
<dbReference type="AlphaFoldDB" id="A0A182FDQ7"/>
<dbReference type="PANTHER" id="PTHR42643">
    <property type="entry name" value="IONOTROPIC RECEPTOR 20A-RELATED"/>
    <property type="match status" value="1"/>
</dbReference>